<feature type="transmembrane region" description="Helical" evidence="1">
    <location>
        <begin position="6"/>
        <end position="26"/>
    </location>
</feature>
<keyword evidence="3" id="KW-1185">Reference proteome</keyword>
<dbReference type="Proteomes" id="UP001160301">
    <property type="component" value="Unassembled WGS sequence"/>
</dbReference>
<dbReference type="EMBL" id="JARZHI010000006">
    <property type="protein sequence ID" value="MDI1429803.1"/>
    <property type="molecule type" value="Genomic_DNA"/>
</dbReference>
<keyword evidence="1" id="KW-0812">Transmembrane</keyword>
<accession>A0ABT6NNA8</accession>
<gene>
    <name evidence="2" type="ORF">QHF89_09860</name>
</gene>
<proteinExistence type="predicted"/>
<reference evidence="2 3" key="1">
    <citation type="submission" date="2023-04" db="EMBL/GenBank/DDBJ databases">
        <title>The genome sequence of Polyangium sorediatum DSM14670.</title>
        <authorList>
            <person name="Zhang X."/>
        </authorList>
    </citation>
    <scope>NUCLEOTIDE SEQUENCE [LARGE SCALE GENOMIC DNA]</scope>
    <source>
        <strain evidence="2 3">DSM 14670</strain>
    </source>
</reference>
<organism evidence="2 3">
    <name type="scientific">Polyangium sorediatum</name>
    <dbReference type="NCBI Taxonomy" id="889274"/>
    <lineage>
        <taxon>Bacteria</taxon>
        <taxon>Pseudomonadati</taxon>
        <taxon>Myxococcota</taxon>
        <taxon>Polyangia</taxon>
        <taxon>Polyangiales</taxon>
        <taxon>Polyangiaceae</taxon>
        <taxon>Polyangium</taxon>
    </lineage>
</organism>
<keyword evidence="1" id="KW-0472">Membrane</keyword>
<evidence type="ECO:0000313" key="3">
    <source>
        <dbReference type="Proteomes" id="UP001160301"/>
    </source>
</evidence>
<evidence type="ECO:0000256" key="1">
    <source>
        <dbReference type="SAM" id="Phobius"/>
    </source>
</evidence>
<evidence type="ECO:0000313" key="2">
    <source>
        <dbReference type="EMBL" id="MDI1429803.1"/>
    </source>
</evidence>
<protein>
    <submittedName>
        <fullName evidence="2">Uncharacterized protein</fullName>
    </submittedName>
</protein>
<dbReference type="RefSeq" id="WP_136965659.1">
    <property type="nucleotide sequence ID" value="NZ_JARZHI010000006.1"/>
</dbReference>
<comment type="caution">
    <text evidence="2">The sequence shown here is derived from an EMBL/GenBank/DDBJ whole genome shotgun (WGS) entry which is preliminary data.</text>
</comment>
<feature type="transmembrane region" description="Helical" evidence="1">
    <location>
        <begin position="38"/>
        <end position="58"/>
    </location>
</feature>
<sequence length="61" mass="6450">MLCPRASGALVGLWVTGLVRIGAHWLTTKKHGLALKLFVAYASLVIPNAVLRAVLSLVDPA</sequence>
<keyword evidence="1" id="KW-1133">Transmembrane helix</keyword>
<name>A0ABT6NNA8_9BACT</name>